<evidence type="ECO:0000313" key="1">
    <source>
        <dbReference type="EMBL" id="KRG58068.1"/>
    </source>
</evidence>
<dbReference type="Proteomes" id="UP000050902">
    <property type="component" value="Unassembled WGS sequence"/>
</dbReference>
<dbReference type="EMBL" id="LDJG01000010">
    <property type="protein sequence ID" value="KRG58068.1"/>
    <property type="molecule type" value="Genomic_DNA"/>
</dbReference>
<proteinExistence type="predicted"/>
<accession>A0ABR5NKR7</accession>
<evidence type="ECO:0000313" key="2">
    <source>
        <dbReference type="Proteomes" id="UP000050902"/>
    </source>
</evidence>
<keyword evidence="2" id="KW-1185">Reference proteome</keyword>
<name>A0ABR5NKR7_9GAMM</name>
<sequence>MPASAQDDLSAQGILAIGKKTGACGIMDSMIQFQKTIRMEGGEAFVLRFWEVEAARLGMSVQQLSEQCNKSVSAYDTLWSTAEALP</sequence>
<evidence type="ECO:0008006" key="3">
    <source>
        <dbReference type="Google" id="ProtNLM"/>
    </source>
</evidence>
<protein>
    <recommendedName>
        <fullName evidence="3">DUF3606 domain-containing protein</fullName>
    </recommendedName>
</protein>
<organism evidence="1 2">
    <name type="scientific">Stenotrophomonas nitritireducens</name>
    <dbReference type="NCBI Taxonomy" id="83617"/>
    <lineage>
        <taxon>Bacteria</taxon>
        <taxon>Pseudomonadati</taxon>
        <taxon>Pseudomonadota</taxon>
        <taxon>Gammaproteobacteria</taxon>
        <taxon>Lysobacterales</taxon>
        <taxon>Lysobacteraceae</taxon>
        <taxon>Stenotrophomonas</taxon>
    </lineage>
</organism>
<reference evidence="1 2" key="1">
    <citation type="submission" date="2015-05" db="EMBL/GenBank/DDBJ databases">
        <title>Genome sequencing and analysis of members of genus Stenotrophomonas.</title>
        <authorList>
            <person name="Patil P.P."/>
            <person name="Midha S."/>
            <person name="Patil P.B."/>
        </authorList>
    </citation>
    <scope>NUCLEOTIDE SEQUENCE [LARGE SCALE GENOMIC DNA]</scope>
    <source>
        <strain evidence="1 2">DSM 12575</strain>
    </source>
</reference>
<comment type="caution">
    <text evidence="1">The sequence shown here is derived from an EMBL/GenBank/DDBJ whole genome shotgun (WGS) entry which is preliminary data.</text>
</comment>
<gene>
    <name evidence="1" type="ORF">ABB22_07700</name>
</gene>